<keyword evidence="4" id="KW-0012">Acyltransferase</keyword>
<dbReference type="Gene3D" id="3.10.20.340">
    <property type="entry name" value="ArgJ beta chain, C-terminal domain"/>
    <property type="match status" value="1"/>
</dbReference>
<dbReference type="AlphaFoldDB" id="A0A6J7KE26"/>
<evidence type="ECO:0000256" key="2">
    <source>
        <dbReference type="ARBA" id="ARBA00022679"/>
    </source>
</evidence>
<sequence length="393" mass="39655">MSITAAKGFEAGGGAIGIKPSGKPDIAILVTNSREAVPAAGVFTTNLATAAPVLVSKSHLADGKAAGVVLSSGNANAATGPAGRADAERMCQLAGDAFGLEASDFLVCSTGLIGYSMPMAVIEKGIPVIAANLNGGTAAADALLTTDTVRKEAVAPVGDSGAVVGGMAKGAAMLAPAMATMLAVLTTDANATHEVLQRALTDAVAKTFNQLCVDACTSTNDTVLILASGAANGPAITATEGSDYYALLDAVTSVCGSLARQMANDAEGATKVATIRITGARTDHDASLAARSVASSQLVQCSLNGEDPYWGRILSELGASGAFMDQERVTISYGEHVLCAEGIAAEHDVAAVAKLMSEREILITCDLALGYGEAEMICTDLSYAYIDENRGTS</sequence>
<dbReference type="InterPro" id="IPR016117">
    <property type="entry name" value="ArgJ-like_dom_sf"/>
</dbReference>
<evidence type="ECO:0000256" key="3">
    <source>
        <dbReference type="ARBA" id="ARBA00022813"/>
    </source>
</evidence>
<gene>
    <name evidence="5" type="ORF">UFOPK3789_00845</name>
</gene>
<keyword evidence="2" id="KW-0808">Transferase</keyword>
<dbReference type="NCBIfam" id="TIGR00120">
    <property type="entry name" value="ArgJ"/>
    <property type="match status" value="1"/>
</dbReference>
<comment type="similarity">
    <text evidence="1">Belongs to the ArgJ family.</text>
</comment>
<dbReference type="CDD" id="cd02152">
    <property type="entry name" value="OAT"/>
    <property type="match status" value="1"/>
</dbReference>
<evidence type="ECO:0000256" key="4">
    <source>
        <dbReference type="ARBA" id="ARBA00023315"/>
    </source>
</evidence>
<proteinExistence type="inferred from homology"/>
<dbReference type="Gene3D" id="3.60.70.12">
    <property type="entry name" value="L-amino peptidase D-ALA esterase/amidase"/>
    <property type="match status" value="1"/>
</dbReference>
<protein>
    <submittedName>
        <fullName evidence="5">Unannotated protein</fullName>
    </submittedName>
</protein>
<dbReference type="EMBL" id="CAFBNL010000041">
    <property type="protein sequence ID" value="CAB4953611.1"/>
    <property type="molecule type" value="Genomic_DNA"/>
</dbReference>
<accession>A0A6J7KE26</accession>
<dbReference type="SUPFAM" id="SSF56266">
    <property type="entry name" value="DmpA/ArgJ-like"/>
    <property type="match status" value="1"/>
</dbReference>
<evidence type="ECO:0000313" key="5">
    <source>
        <dbReference type="EMBL" id="CAB4953611.1"/>
    </source>
</evidence>
<reference evidence="5" key="1">
    <citation type="submission" date="2020-05" db="EMBL/GenBank/DDBJ databases">
        <authorList>
            <person name="Chiriac C."/>
            <person name="Salcher M."/>
            <person name="Ghai R."/>
            <person name="Kavagutti S V."/>
        </authorList>
    </citation>
    <scope>NUCLEOTIDE SEQUENCE</scope>
</reference>
<dbReference type="InterPro" id="IPR002813">
    <property type="entry name" value="Arg_biosynth_ArgJ"/>
</dbReference>
<dbReference type="Pfam" id="PF01960">
    <property type="entry name" value="ArgJ"/>
    <property type="match status" value="1"/>
</dbReference>
<name>A0A6J7KE26_9ZZZZ</name>
<organism evidence="5">
    <name type="scientific">freshwater metagenome</name>
    <dbReference type="NCBI Taxonomy" id="449393"/>
    <lineage>
        <taxon>unclassified sequences</taxon>
        <taxon>metagenomes</taxon>
        <taxon>ecological metagenomes</taxon>
    </lineage>
</organism>
<dbReference type="GO" id="GO:0004042">
    <property type="term" value="F:L-glutamate N-acetyltransferase activity"/>
    <property type="evidence" value="ECO:0007669"/>
    <property type="project" value="TreeGrafter"/>
</dbReference>
<evidence type="ECO:0000256" key="1">
    <source>
        <dbReference type="ARBA" id="ARBA00006774"/>
    </source>
</evidence>
<dbReference type="InterPro" id="IPR042195">
    <property type="entry name" value="ArgJ_beta_C"/>
</dbReference>
<dbReference type="PANTHER" id="PTHR23100:SF0">
    <property type="entry name" value="ARGININE BIOSYNTHESIS BIFUNCTIONAL PROTEIN ARGJ, MITOCHONDRIAL"/>
    <property type="match status" value="1"/>
</dbReference>
<dbReference type="GO" id="GO:0006592">
    <property type="term" value="P:ornithine biosynthetic process"/>
    <property type="evidence" value="ECO:0007669"/>
    <property type="project" value="TreeGrafter"/>
</dbReference>
<keyword evidence="3" id="KW-0068">Autocatalytic cleavage</keyword>
<dbReference type="GO" id="GO:0004358">
    <property type="term" value="F:L-glutamate N-acetyltransferase activity, acting on acetyl-L-ornithine as donor"/>
    <property type="evidence" value="ECO:0007669"/>
    <property type="project" value="InterPro"/>
</dbReference>
<dbReference type="GO" id="GO:0006526">
    <property type="term" value="P:L-arginine biosynthetic process"/>
    <property type="evidence" value="ECO:0007669"/>
    <property type="project" value="InterPro"/>
</dbReference>
<dbReference type="NCBIfam" id="NF003802">
    <property type="entry name" value="PRK05388.1"/>
    <property type="match status" value="1"/>
</dbReference>
<dbReference type="HAMAP" id="MF_01106">
    <property type="entry name" value="ArgJ"/>
    <property type="match status" value="1"/>
</dbReference>
<dbReference type="PANTHER" id="PTHR23100">
    <property type="entry name" value="ARGININE BIOSYNTHESIS BIFUNCTIONAL PROTEIN ARGJ"/>
    <property type="match status" value="1"/>
</dbReference>